<keyword evidence="2 6" id="KW-0396">Initiation factor</keyword>
<dbReference type="Gene3D" id="2.130.10.10">
    <property type="entry name" value="YVTN repeat-like/Quinoprotein amine dehydrogenase"/>
    <property type="match status" value="1"/>
</dbReference>
<dbReference type="GO" id="GO:0031369">
    <property type="term" value="F:translation initiation factor binding"/>
    <property type="evidence" value="ECO:0007669"/>
    <property type="project" value="InterPro"/>
</dbReference>
<evidence type="ECO:0000256" key="1">
    <source>
        <dbReference type="ARBA" id="ARBA00022490"/>
    </source>
</evidence>
<protein>
    <submittedName>
        <fullName evidence="6">Eukaryotic translation initiation factor 3 subunit b</fullName>
    </submittedName>
</protein>
<evidence type="ECO:0000256" key="4">
    <source>
        <dbReference type="ARBA" id="ARBA00022917"/>
    </source>
</evidence>
<dbReference type="GO" id="GO:0003743">
    <property type="term" value="F:translation initiation factor activity"/>
    <property type="evidence" value="ECO:0007669"/>
    <property type="project" value="UniProtKB-KW"/>
</dbReference>
<dbReference type="InterPro" id="IPR013979">
    <property type="entry name" value="TIF_beta_prop-like"/>
</dbReference>
<keyword evidence="4" id="KW-0648">Protein biosynthesis</keyword>
<comment type="caution">
    <text evidence="6">The sequence shown here is derived from an EMBL/GenBank/DDBJ whole genome shotgun (WGS) entry which is preliminary data.</text>
</comment>
<dbReference type="Proteomes" id="UP001146793">
    <property type="component" value="Unassembled WGS sequence"/>
</dbReference>
<dbReference type="EMBL" id="JANTQA010000075">
    <property type="protein sequence ID" value="KAJ3423961.1"/>
    <property type="molecule type" value="Genomic_DNA"/>
</dbReference>
<dbReference type="SUPFAM" id="SSF69322">
    <property type="entry name" value="Tricorn protease domain 2"/>
    <property type="match status" value="1"/>
</dbReference>
<organism evidence="6 7">
    <name type="scientific">Anaeramoeba flamelloides</name>
    <dbReference type="NCBI Taxonomy" id="1746091"/>
    <lineage>
        <taxon>Eukaryota</taxon>
        <taxon>Metamonada</taxon>
        <taxon>Anaeramoebidae</taxon>
        <taxon>Anaeramoeba</taxon>
    </lineage>
</organism>
<dbReference type="AlphaFoldDB" id="A0AAV7Y262"/>
<proteinExistence type="predicted"/>
<gene>
    <name evidence="6" type="ORF">M0812_29592</name>
</gene>
<evidence type="ECO:0000256" key="2">
    <source>
        <dbReference type="ARBA" id="ARBA00022540"/>
    </source>
</evidence>
<sequence length="247" mass="29721">MILSISDHFNQSNVIFIFTQNQVQKLHFQWEPRGQRFDVITREERGSLLRIYRVNYNNKKTGKGISTKFSKLIASFELPKNADTIKWSPRGRLFLVLATRSNEITIFDAELEEKVNVSDSTFDEVYWDPTCRYFVTNTREKFTIWSFQGMKLSTETRRDLRSTSWRPRLPTRLTLKETKKINQNLEKTIQKYQTLDQKRVGRKHNSQDRERLEKIDKWNQYLKAKKLQRKKERELRHNIVGYYSDED</sequence>
<keyword evidence="3" id="KW-0694">RNA-binding</keyword>
<dbReference type="GO" id="GO:0005852">
    <property type="term" value="C:eukaryotic translation initiation factor 3 complex"/>
    <property type="evidence" value="ECO:0007669"/>
    <property type="project" value="InterPro"/>
</dbReference>
<dbReference type="PANTHER" id="PTHR14068:SF0">
    <property type="entry name" value="EUKARYOTIC TRANSLATION INITIATION FACTOR 3 SUBUNIT B"/>
    <property type="match status" value="1"/>
</dbReference>
<dbReference type="InterPro" id="IPR015943">
    <property type="entry name" value="WD40/YVTN_repeat-like_dom_sf"/>
</dbReference>
<accession>A0AAV7Y262</accession>
<evidence type="ECO:0000313" key="6">
    <source>
        <dbReference type="EMBL" id="KAJ3423961.1"/>
    </source>
</evidence>
<dbReference type="Pfam" id="PF08662">
    <property type="entry name" value="eIF2A"/>
    <property type="match status" value="1"/>
</dbReference>
<dbReference type="PANTHER" id="PTHR14068">
    <property type="entry name" value="EUKARYOTIC TRANSLATION INITIATION FACTOR 3 EIF3 -RELATED"/>
    <property type="match status" value="1"/>
</dbReference>
<dbReference type="InterPro" id="IPR011400">
    <property type="entry name" value="EIF3B"/>
</dbReference>
<evidence type="ECO:0000313" key="7">
    <source>
        <dbReference type="Proteomes" id="UP001146793"/>
    </source>
</evidence>
<evidence type="ECO:0000259" key="5">
    <source>
        <dbReference type="Pfam" id="PF08662"/>
    </source>
</evidence>
<keyword evidence="1" id="KW-0963">Cytoplasm</keyword>
<dbReference type="GO" id="GO:0003723">
    <property type="term" value="F:RNA binding"/>
    <property type="evidence" value="ECO:0007669"/>
    <property type="project" value="UniProtKB-KW"/>
</dbReference>
<reference evidence="6" key="1">
    <citation type="submission" date="2022-08" db="EMBL/GenBank/DDBJ databases">
        <title>Novel sulphate-reducing endosymbionts in the free-living metamonad Anaeramoeba.</title>
        <authorList>
            <person name="Jerlstrom-Hultqvist J."/>
            <person name="Cepicka I."/>
            <person name="Gallot-Lavallee L."/>
            <person name="Salas-Leiva D."/>
            <person name="Curtis B.A."/>
            <person name="Zahonova K."/>
            <person name="Pipaliya S."/>
            <person name="Dacks J."/>
            <person name="Roger A.J."/>
        </authorList>
    </citation>
    <scope>NUCLEOTIDE SEQUENCE</scope>
    <source>
        <strain evidence="6">Busselton2</strain>
    </source>
</reference>
<feature type="domain" description="Translation initiation factor beta propellor-like" evidence="5">
    <location>
        <begin position="17"/>
        <end position="155"/>
    </location>
</feature>
<evidence type="ECO:0000256" key="3">
    <source>
        <dbReference type="ARBA" id="ARBA00022884"/>
    </source>
</evidence>
<name>A0AAV7Y262_9EUKA</name>